<dbReference type="Proteomes" id="UP000009022">
    <property type="component" value="Unassembled WGS sequence"/>
</dbReference>
<name>B3RP31_TRIAD</name>
<dbReference type="HOGENOM" id="CLU_1534529_0_0_1"/>
<dbReference type="PhylomeDB" id="B3RP31"/>
<dbReference type="OrthoDB" id="16729at2759"/>
<dbReference type="GO" id="GO:0061640">
    <property type="term" value="P:cytoskeleton-dependent cytokinesis"/>
    <property type="evidence" value="ECO:0000318"/>
    <property type="project" value="GO_Central"/>
</dbReference>
<dbReference type="RefSeq" id="XP_002109397.1">
    <property type="nucleotide sequence ID" value="XM_002109361.1"/>
</dbReference>
<dbReference type="InterPro" id="IPR009991">
    <property type="entry name" value="DCTN3"/>
</dbReference>
<gene>
    <name evidence="1" type="ORF">TRIADDRAFT_53385</name>
</gene>
<organism evidence="1 2">
    <name type="scientific">Trichoplax adhaerens</name>
    <name type="common">Trichoplax reptans</name>
    <dbReference type="NCBI Taxonomy" id="10228"/>
    <lineage>
        <taxon>Eukaryota</taxon>
        <taxon>Metazoa</taxon>
        <taxon>Placozoa</taxon>
        <taxon>Uniplacotomia</taxon>
        <taxon>Trichoplacea</taxon>
        <taxon>Trichoplacidae</taxon>
        <taxon>Trichoplax</taxon>
    </lineage>
</organism>
<dbReference type="GO" id="GO:0005869">
    <property type="term" value="C:dynactin complex"/>
    <property type="evidence" value="ECO:0000318"/>
    <property type="project" value="GO_Central"/>
</dbReference>
<proteinExistence type="predicted"/>
<dbReference type="CTD" id="6750612"/>
<keyword evidence="2" id="KW-1185">Reference proteome</keyword>
<reference evidence="1 2" key="1">
    <citation type="journal article" date="2008" name="Nature">
        <title>The Trichoplax genome and the nature of placozoans.</title>
        <authorList>
            <person name="Srivastava M."/>
            <person name="Begovic E."/>
            <person name="Chapman J."/>
            <person name="Putnam N.H."/>
            <person name="Hellsten U."/>
            <person name="Kawashima T."/>
            <person name="Kuo A."/>
            <person name="Mitros T."/>
            <person name="Salamov A."/>
            <person name="Carpenter M.L."/>
            <person name="Signorovitch A.Y."/>
            <person name="Moreno M.A."/>
            <person name="Kamm K."/>
            <person name="Grimwood J."/>
            <person name="Schmutz J."/>
            <person name="Shapiro H."/>
            <person name="Grigoriev I.V."/>
            <person name="Buss L.W."/>
            <person name="Schierwater B."/>
            <person name="Dellaporta S.L."/>
            <person name="Rokhsar D.S."/>
        </authorList>
    </citation>
    <scope>NUCLEOTIDE SEQUENCE [LARGE SCALE GENOMIC DNA]</scope>
    <source>
        <strain evidence="1 2">Grell-BS-1999</strain>
    </source>
</reference>
<dbReference type="GeneID" id="6750612"/>
<evidence type="ECO:0000313" key="2">
    <source>
        <dbReference type="Proteomes" id="UP000009022"/>
    </source>
</evidence>
<dbReference type="EMBL" id="DS985242">
    <property type="protein sequence ID" value="EDV27563.1"/>
    <property type="molecule type" value="Genomic_DNA"/>
</dbReference>
<protein>
    <submittedName>
        <fullName evidence="1">Uncharacterized protein</fullName>
    </submittedName>
</protein>
<dbReference type="PANTHER" id="PTHR28360">
    <property type="entry name" value="DYNACTIN SUBUNIT 3"/>
    <property type="match status" value="1"/>
</dbReference>
<dbReference type="InParanoid" id="B3RP31"/>
<evidence type="ECO:0000313" key="1">
    <source>
        <dbReference type="EMBL" id="EDV27563.1"/>
    </source>
</evidence>
<dbReference type="KEGG" id="tad:TRIADDRAFT_53385"/>
<accession>B3RP31</accession>
<dbReference type="PANTHER" id="PTHR28360:SF1">
    <property type="entry name" value="DYNACTIN SUBUNIT 3"/>
    <property type="match status" value="1"/>
</dbReference>
<dbReference type="STRING" id="10228.B3RP31"/>
<dbReference type="Pfam" id="PF07426">
    <property type="entry name" value="Dynactin_p22"/>
    <property type="match status" value="1"/>
</dbReference>
<sequence length="175" mass="20700">MSDDQTAIDWSLLDKRIEELEYLVYKAKDGKVAERRRFKSVADGIYIVQDRLNRSRSGKTNIKHVWQQLEFLHKIISSEFFDELTVTDEVKREIILASETYFRDISEHLEEIKSLEEFINSDIWKNVPDQIEKFRALQEIFAKQQDETEHLSEQVQELLINYNSAVSKQQITNSS</sequence>
<dbReference type="OMA" id="NILHVNT"/>
<dbReference type="AlphaFoldDB" id="B3RP31"/>